<name>A0A915IJJ9_ROMCU</name>
<dbReference type="WBParaSite" id="nRc.2.0.1.t14357-RA">
    <property type="protein sequence ID" value="nRc.2.0.1.t14357-RA"/>
    <property type="gene ID" value="nRc.2.0.1.g14357"/>
</dbReference>
<sequence>MICSSFDETLKLAQEIRVFIPVALILEKVVHGQGRLSTKNGEKERNGDSTLAVSDKQSIDQLCFNERTNSMK</sequence>
<protein>
    <submittedName>
        <fullName evidence="2">Uncharacterized protein</fullName>
    </submittedName>
</protein>
<keyword evidence="1" id="KW-1185">Reference proteome</keyword>
<dbReference type="Proteomes" id="UP000887565">
    <property type="component" value="Unplaced"/>
</dbReference>
<organism evidence="1 2">
    <name type="scientific">Romanomermis culicivorax</name>
    <name type="common">Nematode worm</name>
    <dbReference type="NCBI Taxonomy" id="13658"/>
    <lineage>
        <taxon>Eukaryota</taxon>
        <taxon>Metazoa</taxon>
        <taxon>Ecdysozoa</taxon>
        <taxon>Nematoda</taxon>
        <taxon>Enoplea</taxon>
        <taxon>Dorylaimia</taxon>
        <taxon>Mermithida</taxon>
        <taxon>Mermithoidea</taxon>
        <taxon>Mermithidae</taxon>
        <taxon>Romanomermis</taxon>
    </lineage>
</organism>
<evidence type="ECO:0000313" key="1">
    <source>
        <dbReference type="Proteomes" id="UP000887565"/>
    </source>
</evidence>
<accession>A0A915IJJ9</accession>
<dbReference type="AlphaFoldDB" id="A0A915IJJ9"/>
<evidence type="ECO:0000313" key="2">
    <source>
        <dbReference type="WBParaSite" id="nRc.2.0.1.t14357-RA"/>
    </source>
</evidence>
<reference evidence="2" key="1">
    <citation type="submission" date="2022-11" db="UniProtKB">
        <authorList>
            <consortium name="WormBaseParasite"/>
        </authorList>
    </citation>
    <scope>IDENTIFICATION</scope>
</reference>
<proteinExistence type="predicted"/>